<dbReference type="Gene3D" id="4.10.240.10">
    <property type="entry name" value="Zn(2)-C6 fungal-type DNA-binding domain"/>
    <property type="match status" value="1"/>
</dbReference>
<feature type="compositionally biased region" description="Low complexity" evidence="2">
    <location>
        <begin position="1"/>
        <end position="11"/>
    </location>
</feature>
<dbReference type="PANTHER" id="PTHR47785">
    <property type="entry name" value="ZN(II)2CYS6 TRANSCRIPTION FACTOR (EUROFUNG)-RELATED-RELATED"/>
    <property type="match status" value="1"/>
</dbReference>
<feature type="compositionally biased region" description="Polar residues" evidence="2">
    <location>
        <begin position="111"/>
        <end position="130"/>
    </location>
</feature>
<dbReference type="PANTHER" id="PTHR47785:SF7">
    <property type="entry name" value="ZN(II)2CYS6 TRANSCRIPTION FACTOR (EUROFUNG)"/>
    <property type="match status" value="1"/>
</dbReference>
<dbReference type="PROSITE" id="PS50048">
    <property type="entry name" value="ZN2_CY6_FUNGAL_2"/>
    <property type="match status" value="1"/>
</dbReference>
<dbReference type="InterPro" id="IPR036864">
    <property type="entry name" value="Zn2-C6_fun-type_DNA-bd_sf"/>
</dbReference>
<dbReference type="Proteomes" id="UP000813385">
    <property type="component" value="Unassembled WGS sequence"/>
</dbReference>
<proteinExistence type="predicted"/>
<keyword evidence="3" id="KW-1133">Transmembrane helix</keyword>
<feature type="transmembrane region" description="Helical" evidence="3">
    <location>
        <begin position="304"/>
        <end position="328"/>
    </location>
</feature>
<dbReference type="CDD" id="cd00067">
    <property type="entry name" value="GAL4"/>
    <property type="match status" value="1"/>
</dbReference>
<dbReference type="SMART" id="SM00066">
    <property type="entry name" value="GAL4"/>
    <property type="match status" value="1"/>
</dbReference>
<feature type="region of interest" description="Disordered" evidence="2">
    <location>
        <begin position="1"/>
        <end position="30"/>
    </location>
</feature>
<evidence type="ECO:0000313" key="5">
    <source>
        <dbReference type="EMBL" id="KAH7363512.1"/>
    </source>
</evidence>
<keyword evidence="3" id="KW-0812">Transmembrane</keyword>
<name>A0A8K0TJ34_9PEZI</name>
<dbReference type="InterPro" id="IPR053181">
    <property type="entry name" value="EcdB-like_regulator"/>
</dbReference>
<evidence type="ECO:0000256" key="2">
    <source>
        <dbReference type="SAM" id="MobiDB-lite"/>
    </source>
</evidence>
<feature type="compositionally biased region" description="Basic and acidic residues" evidence="2">
    <location>
        <begin position="99"/>
        <end position="110"/>
    </location>
</feature>
<dbReference type="GO" id="GO:0000981">
    <property type="term" value="F:DNA-binding transcription factor activity, RNA polymerase II-specific"/>
    <property type="evidence" value="ECO:0007669"/>
    <property type="project" value="InterPro"/>
</dbReference>
<organism evidence="5 6">
    <name type="scientific">Plectosphaerella cucumerina</name>
    <dbReference type="NCBI Taxonomy" id="40658"/>
    <lineage>
        <taxon>Eukaryota</taxon>
        <taxon>Fungi</taxon>
        <taxon>Dikarya</taxon>
        <taxon>Ascomycota</taxon>
        <taxon>Pezizomycotina</taxon>
        <taxon>Sordariomycetes</taxon>
        <taxon>Hypocreomycetidae</taxon>
        <taxon>Glomerellales</taxon>
        <taxon>Plectosphaerellaceae</taxon>
        <taxon>Plectosphaerella</taxon>
    </lineage>
</organism>
<dbReference type="CDD" id="cd12148">
    <property type="entry name" value="fungal_TF_MHR"/>
    <property type="match status" value="1"/>
</dbReference>
<dbReference type="EMBL" id="JAGPXD010000003">
    <property type="protein sequence ID" value="KAH7363512.1"/>
    <property type="molecule type" value="Genomic_DNA"/>
</dbReference>
<feature type="region of interest" description="Disordered" evidence="2">
    <location>
        <begin position="96"/>
        <end position="130"/>
    </location>
</feature>
<evidence type="ECO:0000259" key="4">
    <source>
        <dbReference type="PROSITE" id="PS50048"/>
    </source>
</evidence>
<dbReference type="InterPro" id="IPR001138">
    <property type="entry name" value="Zn2Cys6_DnaBD"/>
</dbReference>
<reference evidence="5" key="1">
    <citation type="journal article" date="2021" name="Nat. Commun.">
        <title>Genetic determinants of endophytism in the Arabidopsis root mycobiome.</title>
        <authorList>
            <person name="Mesny F."/>
            <person name="Miyauchi S."/>
            <person name="Thiergart T."/>
            <person name="Pickel B."/>
            <person name="Atanasova L."/>
            <person name="Karlsson M."/>
            <person name="Huettel B."/>
            <person name="Barry K.W."/>
            <person name="Haridas S."/>
            <person name="Chen C."/>
            <person name="Bauer D."/>
            <person name="Andreopoulos W."/>
            <person name="Pangilinan J."/>
            <person name="LaButti K."/>
            <person name="Riley R."/>
            <person name="Lipzen A."/>
            <person name="Clum A."/>
            <person name="Drula E."/>
            <person name="Henrissat B."/>
            <person name="Kohler A."/>
            <person name="Grigoriev I.V."/>
            <person name="Martin F.M."/>
            <person name="Hacquard S."/>
        </authorList>
    </citation>
    <scope>NUCLEOTIDE SEQUENCE</scope>
    <source>
        <strain evidence="5">MPI-CAGE-AT-0016</strain>
    </source>
</reference>
<protein>
    <recommendedName>
        <fullName evidence="4">Zn(2)-C6 fungal-type domain-containing protein</fullName>
    </recommendedName>
</protein>
<keyword evidence="6" id="KW-1185">Reference proteome</keyword>
<gene>
    <name evidence="5" type="ORF">B0T11DRAFT_282745</name>
</gene>
<sequence length="637" mass="71745">MASDASASMAPDRSRKRQQNPSTTKPAYPRKRAAQACLTCRRRRVKCDNERPNCTGCSAIGIECVYHEADKSSFDSASLAILERLDGLETWLKTALPSRHSDQPEWERSAESASGNDKNASNSFSKTQTNSIPVLDQANGDSHISFESPGQPQTAEIDDLSSICGINVEAVLSWPILGIHTSPATAQSHLKNLLRSDTPSSNSLPLSIVEVETADADLLLQRFLEHVHVYNPVLEIDRIKESVRFTLYNGLGWDAKSSLLLLIYALGTIADGPEPQTYETSAEFRHSEHFFRGEAFFLAAQRRMGMLLCNSGITEAQIFFLAGVYLMMTMRPMPAWKMFVQALACCQGFTPSETAVEPANLSNLGTQQSTRSQDHDQNRQSESQLHKSIYWTCFKSELELRLELNITETSPWNLRYPTFFPEPPTSLQTQGEAAWYFYLAEIALRRLKNRVMSSTCAYHSTAFSPARVSVVLDFERQAESWIQSLPETLRFVGPELNDSDDEYAALRFILNGHLIDCYEMMYWPFIVGAVDGSLHDDAQSHLFASKGLQMCVQRVERNEKGFRYRHHGTWLMLRSCTRSALVLVAAARAGLNFPLPEDWEVSVGKVMGMLRYWQDEKEDAADRLKVLECLSQIREKC</sequence>
<dbReference type="Pfam" id="PF00172">
    <property type="entry name" value="Zn_clus"/>
    <property type="match status" value="1"/>
</dbReference>
<dbReference type="OrthoDB" id="4356994at2759"/>
<accession>A0A8K0TJ34</accession>
<comment type="caution">
    <text evidence="5">The sequence shown here is derived from an EMBL/GenBank/DDBJ whole genome shotgun (WGS) entry which is preliminary data.</text>
</comment>
<dbReference type="SUPFAM" id="SSF57701">
    <property type="entry name" value="Zn2/Cys6 DNA-binding domain"/>
    <property type="match status" value="1"/>
</dbReference>
<evidence type="ECO:0000313" key="6">
    <source>
        <dbReference type="Proteomes" id="UP000813385"/>
    </source>
</evidence>
<feature type="domain" description="Zn(2)-C6 fungal-type" evidence="4">
    <location>
        <begin position="36"/>
        <end position="66"/>
    </location>
</feature>
<evidence type="ECO:0000256" key="3">
    <source>
        <dbReference type="SAM" id="Phobius"/>
    </source>
</evidence>
<dbReference type="GO" id="GO:0008270">
    <property type="term" value="F:zinc ion binding"/>
    <property type="evidence" value="ECO:0007669"/>
    <property type="project" value="InterPro"/>
</dbReference>
<dbReference type="AlphaFoldDB" id="A0A8K0TJ34"/>
<dbReference type="PROSITE" id="PS00463">
    <property type="entry name" value="ZN2_CY6_FUNGAL_1"/>
    <property type="match status" value="1"/>
</dbReference>
<evidence type="ECO:0000256" key="1">
    <source>
        <dbReference type="ARBA" id="ARBA00023242"/>
    </source>
</evidence>
<keyword evidence="1" id="KW-0539">Nucleus</keyword>
<keyword evidence="3" id="KW-0472">Membrane</keyword>